<sequence length="111" mass="11562">ACLQTLEGHSDQLTSVAFSPDSTRLASASTDGTVKVWDAGSGACLQTLDIGYPLQTMSFNASGSGLLTNIGVINLGPLLSSNITTTTQELESPKYQVTALSSDGTWITYNS</sequence>
<evidence type="ECO:0000256" key="2">
    <source>
        <dbReference type="ARBA" id="ARBA00022737"/>
    </source>
</evidence>
<dbReference type="Gene3D" id="2.130.10.10">
    <property type="entry name" value="YVTN repeat-like/Quinoprotein amine dehydrogenase"/>
    <property type="match status" value="1"/>
</dbReference>
<dbReference type="EMBL" id="KV441575">
    <property type="protein sequence ID" value="OAF98476.1"/>
    <property type="molecule type" value="Genomic_DNA"/>
</dbReference>
<keyword evidence="5" id="KW-1185">Reference proteome</keyword>
<dbReference type="InterPro" id="IPR036322">
    <property type="entry name" value="WD40_repeat_dom_sf"/>
</dbReference>
<dbReference type="PANTHER" id="PTHR19848:SF8">
    <property type="entry name" value="F-BOX AND WD REPEAT DOMAIN CONTAINING 7"/>
    <property type="match status" value="1"/>
</dbReference>
<dbReference type="STRING" id="1460663.A0A177BVU4"/>
<dbReference type="Proteomes" id="UP000077069">
    <property type="component" value="Unassembled WGS sequence"/>
</dbReference>
<dbReference type="InParanoid" id="A0A177BVU4"/>
<dbReference type="InterPro" id="IPR015943">
    <property type="entry name" value="WD40/YVTN_repeat-like_dom_sf"/>
</dbReference>
<dbReference type="OrthoDB" id="5240432at2759"/>
<evidence type="ECO:0000256" key="3">
    <source>
        <dbReference type="PROSITE-ProRule" id="PRU00221"/>
    </source>
</evidence>
<dbReference type="InterPro" id="IPR001680">
    <property type="entry name" value="WD40_rpt"/>
</dbReference>
<organism evidence="4 5">
    <name type="scientific">Paraphaeosphaeria sporulosa</name>
    <dbReference type="NCBI Taxonomy" id="1460663"/>
    <lineage>
        <taxon>Eukaryota</taxon>
        <taxon>Fungi</taxon>
        <taxon>Dikarya</taxon>
        <taxon>Ascomycota</taxon>
        <taxon>Pezizomycotina</taxon>
        <taxon>Dothideomycetes</taxon>
        <taxon>Pleosporomycetidae</taxon>
        <taxon>Pleosporales</taxon>
        <taxon>Massarineae</taxon>
        <taxon>Didymosphaeriaceae</taxon>
        <taxon>Paraphaeosphaeria</taxon>
    </lineage>
</organism>
<dbReference type="SUPFAM" id="SSF50978">
    <property type="entry name" value="WD40 repeat-like"/>
    <property type="match status" value="1"/>
</dbReference>
<dbReference type="RefSeq" id="XP_018028842.1">
    <property type="nucleotide sequence ID" value="XM_018183953.1"/>
</dbReference>
<name>A0A177BVU4_9PLEO</name>
<proteinExistence type="predicted"/>
<keyword evidence="2" id="KW-0677">Repeat</keyword>
<dbReference type="AlphaFoldDB" id="A0A177BVU4"/>
<feature type="non-terminal residue" evidence="4">
    <location>
        <position position="1"/>
    </location>
</feature>
<evidence type="ECO:0000313" key="5">
    <source>
        <dbReference type="Proteomes" id="UP000077069"/>
    </source>
</evidence>
<dbReference type="PROSITE" id="PS50294">
    <property type="entry name" value="WD_REPEATS_REGION"/>
    <property type="match status" value="1"/>
</dbReference>
<gene>
    <name evidence="4" type="ORF">CC84DRAFT_1238634</name>
</gene>
<dbReference type="PANTHER" id="PTHR19848">
    <property type="entry name" value="WD40 REPEAT PROTEIN"/>
    <property type="match status" value="1"/>
</dbReference>
<feature type="repeat" description="WD" evidence="3">
    <location>
        <begin position="6"/>
        <end position="47"/>
    </location>
</feature>
<reference evidence="4 5" key="1">
    <citation type="submission" date="2016-05" db="EMBL/GenBank/DDBJ databases">
        <title>Comparative analysis of secretome profiles of manganese(II)-oxidizing ascomycete fungi.</title>
        <authorList>
            <consortium name="DOE Joint Genome Institute"/>
            <person name="Zeiner C.A."/>
            <person name="Purvine S.O."/>
            <person name="Zink E.M."/>
            <person name="Wu S."/>
            <person name="Pasa-Tolic L."/>
            <person name="Chaput D.L."/>
            <person name="Haridas S."/>
            <person name="Grigoriev I.V."/>
            <person name="Santelli C.M."/>
            <person name="Hansel C.M."/>
        </authorList>
    </citation>
    <scope>NUCLEOTIDE SEQUENCE [LARGE SCALE GENOMIC DNA]</scope>
    <source>
        <strain evidence="4 5">AP3s5-JAC2a</strain>
    </source>
</reference>
<protein>
    <submittedName>
        <fullName evidence="4">Uncharacterized protein</fullName>
    </submittedName>
</protein>
<evidence type="ECO:0000313" key="4">
    <source>
        <dbReference type="EMBL" id="OAF98476.1"/>
    </source>
</evidence>
<dbReference type="Pfam" id="PF00400">
    <property type="entry name" value="WD40"/>
    <property type="match status" value="1"/>
</dbReference>
<evidence type="ECO:0000256" key="1">
    <source>
        <dbReference type="ARBA" id="ARBA00022574"/>
    </source>
</evidence>
<keyword evidence="1 3" id="KW-0853">WD repeat</keyword>
<accession>A0A177BVU4</accession>
<dbReference type="GeneID" id="28767439"/>
<dbReference type="SMART" id="SM00320">
    <property type="entry name" value="WD40"/>
    <property type="match status" value="1"/>
</dbReference>
<dbReference type="PROSITE" id="PS50082">
    <property type="entry name" value="WD_REPEATS_2"/>
    <property type="match status" value="1"/>
</dbReference>